<dbReference type="AlphaFoldDB" id="A0A2J6S7L8"/>
<dbReference type="PANTHER" id="PTHR10622:SF12">
    <property type="entry name" value="HET DOMAIN-CONTAINING PROTEIN"/>
    <property type="match status" value="1"/>
</dbReference>
<evidence type="ECO:0000259" key="1">
    <source>
        <dbReference type="Pfam" id="PF06985"/>
    </source>
</evidence>
<proteinExistence type="predicted"/>
<dbReference type="Pfam" id="PF26640">
    <property type="entry name" value="DUF8212"/>
    <property type="match status" value="1"/>
</dbReference>
<feature type="domain" description="Heterokaryon incompatibility" evidence="1">
    <location>
        <begin position="22"/>
        <end position="110"/>
    </location>
</feature>
<dbReference type="EMBL" id="KZ613939">
    <property type="protein sequence ID" value="PMD46757.1"/>
    <property type="molecule type" value="Genomic_DNA"/>
</dbReference>
<sequence length="547" mass="62678">MWLLDSRTLELKLFYDHEIPPYAILSHVWGESEVSFQQINGPRDQIRFFDGFAKIHRCCKQAWIDGFKHVWIDTCCIDKTNSAELSEAINSMFKWYRNSAECYIYLEDVSEVEDLAASRWFTRGWTLQELIAPESAIFFNKGWNDIGTKSSLAFEVSTITKIPKEVLLRQRGGHYSIAQVMSWAAKRETTRIEDIGYCLLGIFGVHMPMIYGEGEKAFLRLQHEIIKGSTDQSLFAWTRTDNDYDNPQDWDRNYSGQEGAFARSPAEFARCGSVVQSDSAHNPEFTLTNKGLRIEVDLDRSSNSAGFSTAYLNCLASSNGFRLGILLREVGVDQFSRTDVSRTFLMRTENPEEIKRTTIYIVEPSPSSMSVSAWTNCFPEKRNFAFILPKSDWIQNHIEEAGEAHSPSWSLGREDYQRDTGMELNDRVIKHGPNSSSCIKFRLWHHPEACFVVAFGVTSKYRAWSDIFLQAEPDENLLQMVQSHYVQGDEDEHEHDDLSPRTSRSWARGNMRDRITAPLQDGSTVNVALKKVLVSEEIHYKVNISIT</sequence>
<organism evidence="3 4">
    <name type="scientific">Hyaloscypha variabilis (strain UAMH 11265 / GT02V1 / F)</name>
    <name type="common">Meliniomyces variabilis</name>
    <dbReference type="NCBI Taxonomy" id="1149755"/>
    <lineage>
        <taxon>Eukaryota</taxon>
        <taxon>Fungi</taxon>
        <taxon>Dikarya</taxon>
        <taxon>Ascomycota</taxon>
        <taxon>Pezizomycotina</taxon>
        <taxon>Leotiomycetes</taxon>
        <taxon>Helotiales</taxon>
        <taxon>Hyaloscyphaceae</taxon>
        <taxon>Hyaloscypha</taxon>
        <taxon>Hyaloscypha variabilis</taxon>
    </lineage>
</organism>
<feature type="domain" description="DUF8212" evidence="2">
    <location>
        <begin position="216"/>
        <end position="274"/>
    </location>
</feature>
<gene>
    <name evidence="3" type="ORF">L207DRAFT_629254</name>
</gene>
<reference evidence="3 4" key="1">
    <citation type="submission" date="2016-04" db="EMBL/GenBank/DDBJ databases">
        <title>A degradative enzymes factory behind the ericoid mycorrhizal symbiosis.</title>
        <authorList>
            <consortium name="DOE Joint Genome Institute"/>
            <person name="Martino E."/>
            <person name="Morin E."/>
            <person name="Grelet G."/>
            <person name="Kuo A."/>
            <person name="Kohler A."/>
            <person name="Daghino S."/>
            <person name="Barry K."/>
            <person name="Choi C."/>
            <person name="Cichocki N."/>
            <person name="Clum A."/>
            <person name="Copeland A."/>
            <person name="Hainaut M."/>
            <person name="Haridas S."/>
            <person name="Labutti K."/>
            <person name="Lindquist E."/>
            <person name="Lipzen A."/>
            <person name="Khouja H.-R."/>
            <person name="Murat C."/>
            <person name="Ohm R."/>
            <person name="Olson A."/>
            <person name="Spatafora J."/>
            <person name="Veneault-Fourrey C."/>
            <person name="Henrissat B."/>
            <person name="Grigoriev I."/>
            <person name="Martin F."/>
            <person name="Perotto S."/>
        </authorList>
    </citation>
    <scope>NUCLEOTIDE SEQUENCE [LARGE SCALE GENOMIC DNA]</scope>
    <source>
        <strain evidence="3 4">F</strain>
    </source>
</reference>
<accession>A0A2J6S7L8</accession>
<protein>
    <submittedName>
        <fullName evidence="3">HET-domain-containing protein</fullName>
    </submittedName>
</protein>
<dbReference type="InterPro" id="IPR010730">
    <property type="entry name" value="HET"/>
</dbReference>
<dbReference type="Pfam" id="PF06985">
    <property type="entry name" value="HET"/>
    <property type="match status" value="1"/>
</dbReference>
<dbReference type="Proteomes" id="UP000235786">
    <property type="component" value="Unassembled WGS sequence"/>
</dbReference>
<dbReference type="STRING" id="1149755.A0A2J6S7L8"/>
<evidence type="ECO:0000259" key="2">
    <source>
        <dbReference type="Pfam" id="PF26640"/>
    </source>
</evidence>
<dbReference type="PANTHER" id="PTHR10622">
    <property type="entry name" value="HET DOMAIN-CONTAINING PROTEIN"/>
    <property type="match status" value="1"/>
</dbReference>
<dbReference type="InterPro" id="IPR058525">
    <property type="entry name" value="DUF8212"/>
</dbReference>
<name>A0A2J6S7L8_HYAVF</name>
<dbReference type="OrthoDB" id="3496370at2759"/>
<evidence type="ECO:0000313" key="4">
    <source>
        <dbReference type="Proteomes" id="UP000235786"/>
    </source>
</evidence>
<keyword evidence="4" id="KW-1185">Reference proteome</keyword>
<evidence type="ECO:0000313" key="3">
    <source>
        <dbReference type="EMBL" id="PMD46757.1"/>
    </source>
</evidence>